<sequence length="62" mass="6123">MKTWMLNLIGITVLTAGLSACGVDGEPVRPALNAGIGVSNSGVHAGGSVGLQKGPVSVLFGF</sequence>
<dbReference type="Proteomes" id="UP001441944">
    <property type="component" value="Unassembled WGS sequence"/>
</dbReference>
<dbReference type="PROSITE" id="PS51257">
    <property type="entry name" value="PROKAR_LIPOPROTEIN"/>
    <property type="match status" value="1"/>
</dbReference>
<comment type="caution">
    <text evidence="1">The sequence shown here is derived from an EMBL/GenBank/DDBJ whole genome shotgun (WGS) entry which is preliminary data.</text>
</comment>
<protein>
    <recommendedName>
        <fullName evidence="3">Lipoprotein</fullName>
    </recommendedName>
</protein>
<dbReference type="RefSeq" id="WP_295454950.1">
    <property type="nucleotide sequence ID" value="NZ_BAABWU010000003.1"/>
</dbReference>
<name>A0ABQ0AJ00_9RHOB</name>
<evidence type="ECO:0000313" key="1">
    <source>
        <dbReference type="EMBL" id="GAA6195842.1"/>
    </source>
</evidence>
<reference evidence="1 2" key="1">
    <citation type="submission" date="2024-04" db="EMBL/GenBank/DDBJ databases">
        <title>Draft genome sequence of Pseudophaeobacter arcticus NBRC 116598.</title>
        <authorList>
            <person name="Miyakawa T."/>
            <person name="Kusuya Y."/>
            <person name="Miura T."/>
        </authorList>
    </citation>
    <scope>NUCLEOTIDE SEQUENCE [LARGE SCALE GENOMIC DNA]</scope>
    <source>
        <strain evidence="1 2">SU-CL00105</strain>
    </source>
</reference>
<accession>A0ABQ0AJ00</accession>
<keyword evidence="2" id="KW-1185">Reference proteome</keyword>
<gene>
    <name evidence="1" type="ORF">NBRC116598_12860</name>
</gene>
<organism evidence="1 2">
    <name type="scientific">Pseudophaeobacter arcticus</name>
    <dbReference type="NCBI Taxonomy" id="385492"/>
    <lineage>
        <taxon>Bacteria</taxon>
        <taxon>Pseudomonadati</taxon>
        <taxon>Pseudomonadota</taxon>
        <taxon>Alphaproteobacteria</taxon>
        <taxon>Rhodobacterales</taxon>
        <taxon>Paracoccaceae</taxon>
        <taxon>Pseudophaeobacter</taxon>
    </lineage>
</organism>
<evidence type="ECO:0000313" key="2">
    <source>
        <dbReference type="Proteomes" id="UP001441944"/>
    </source>
</evidence>
<proteinExistence type="predicted"/>
<dbReference type="EMBL" id="BAABWU010000003">
    <property type="protein sequence ID" value="GAA6195842.1"/>
    <property type="molecule type" value="Genomic_DNA"/>
</dbReference>
<evidence type="ECO:0008006" key="3">
    <source>
        <dbReference type="Google" id="ProtNLM"/>
    </source>
</evidence>